<gene>
    <name evidence="1" type="ORF">bb8_p21</name>
</gene>
<dbReference type="EMBL" id="MK984681">
    <property type="protein sequence ID" value="QDB70996.1"/>
    <property type="molecule type" value="Genomic_DNA"/>
</dbReference>
<evidence type="ECO:0000313" key="2">
    <source>
        <dbReference type="Proteomes" id="UP000315813"/>
    </source>
</evidence>
<name>A0A4Y5TNS7_9CAUD</name>
<sequence length="54" mass="6150">MLYDTIDDLTDEDLTPLQKAKLLWRSGFPIPVDLATTLMAQGYDVSQLESRYSN</sequence>
<accession>A0A4Y5TNS7</accession>
<evidence type="ECO:0000313" key="1">
    <source>
        <dbReference type="EMBL" id="QDB70996.1"/>
    </source>
</evidence>
<protein>
    <submittedName>
        <fullName evidence="1">Uncharacterized protein</fullName>
    </submittedName>
</protein>
<reference evidence="1 2" key="1">
    <citation type="submission" date="2019-05" db="EMBL/GenBank/DDBJ databases">
        <authorList>
            <person name="Karczewska-Golec J."/>
            <person name="Decewicz P."/>
            <person name="Golec P."/>
        </authorList>
    </citation>
    <scope>NUCLEOTIDE SEQUENCE [LARGE SCALE GENOMIC DNA]</scope>
</reference>
<dbReference type="Proteomes" id="UP000315813">
    <property type="component" value="Segment"/>
</dbReference>
<proteinExistence type="predicted"/>
<organism evidence="1 2">
    <name type="scientific">Bordetella phage vB_BbrP_BB8</name>
    <dbReference type="NCBI Taxonomy" id="2587820"/>
    <lineage>
        <taxon>Viruses</taxon>
        <taxon>Duplodnaviria</taxon>
        <taxon>Heunggongvirae</taxon>
        <taxon>Uroviricota</taxon>
        <taxon>Caudoviricetes</taxon>
        <taxon>Autographivirales</taxon>
        <taxon>Autographivirales incertae sedis</taxon>
        <taxon>Vistulavirus</taxon>
        <taxon>Vistulavirus BB8</taxon>
    </lineage>
</organism>
<keyword evidence="2" id="KW-1185">Reference proteome</keyword>